<evidence type="ECO:0000313" key="2">
    <source>
        <dbReference type="Proteomes" id="UP001268256"/>
    </source>
</evidence>
<dbReference type="InterPro" id="IPR025893">
    <property type="entry name" value="Tocopherol_cyclase"/>
</dbReference>
<accession>A0AAE4JW86</accession>
<name>A0AAE4JW86_9CYAN</name>
<dbReference type="PANTHER" id="PTHR35309">
    <property type="match status" value="1"/>
</dbReference>
<dbReference type="RefSeq" id="WP_322877174.1">
    <property type="nucleotide sequence ID" value="NZ_JAVMIP010000002.1"/>
</dbReference>
<keyword evidence="2" id="KW-1185">Reference proteome</keyword>
<protein>
    <submittedName>
        <fullName evidence="1">Tocopherol cyclase family protein</fullName>
    </submittedName>
</protein>
<dbReference type="PANTHER" id="PTHR35309:SF4">
    <property type="entry name" value="TOCOPHEROL CYCLASE"/>
    <property type="match status" value="1"/>
</dbReference>
<sequence>MNSIPHGGYHWDGFHQPFFEGWYYRITLPDPASFAFMYSIQQPGGGATQVYGPGESYFCRSFPHVTTFWAWSDAWGLGHTDTVNFRTLLNPSQFFRQVNQGYQATDRLNQGQLKHPNGEVIARWHYEIKPIQTWGHQQATAGWLSYLPLYDPGWQVLLAHGLASGWIQWQGKTYEFDQAPAYAEKNWGQSFPTQWFWIQANAFGNHPDLSLTAAGGVRQILAWEEPAGLIGIHFQNQFYEFAPWTEAQLAWEVTPWGSWSMTGISKTYRAEITAHCPHPPAKILVPTAQGMIPACWDTLQGFLILRLYDRDTLIFQATTKQAGLEVGGVPWPTTWSHFHSKAMTEGAALDH</sequence>
<dbReference type="GO" id="GO:0009976">
    <property type="term" value="F:tocopherol cyclase activity"/>
    <property type="evidence" value="ECO:0007669"/>
    <property type="project" value="InterPro"/>
</dbReference>
<dbReference type="Pfam" id="PF14249">
    <property type="entry name" value="Tocopherol_cycl"/>
    <property type="match status" value="1"/>
</dbReference>
<comment type="caution">
    <text evidence="1">The sequence shown here is derived from an EMBL/GenBank/DDBJ whole genome shotgun (WGS) entry which is preliminary data.</text>
</comment>
<gene>
    <name evidence="1" type="ORF">RIF25_03530</name>
</gene>
<reference evidence="2" key="1">
    <citation type="submission" date="2023-07" db="EMBL/GenBank/DDBJ databases">
        <authorList>
            <person name="Luz R."/>
            <person name="Cordeiro R."/>
            <person name="Fonseca A."/>
            <person name="Goncalves V."/>
        </authorList>
    </citation>
    <scope>NUCLEOTIDE SEQUENCE [LARGE SCALE GENOMIC DNA]</scope>
    <source>
        <strain evidence="2">BACA0444</strain>
    </source>
</reference>
<dbReference type="Proteomes" id="UP001268256">
    <property type="component" value="Unassembled WGS sequence"/>
</dbReference>
<evidence type="ECO:0000313" key="1">
    <source>
        <dbReference type="EMBL" id="MDS3859873.1"/>
    </source>
</evidence>
<dbReference type="EMBL" id="JAVMIP010000002">
    <property type="protein sequence ID" value="MDS3859873.1"/>
    <property type="molecule type" value="Genomic_DNA"/>
</dbReference>
<proteinExistence type="predicted"/>
<dbReference type="AlphaFoldDB" id="A0AAE4JW86"/>
<organism evidence="1 2">
    <name type="scientific">Pseudocalidococcus azoricus BACA0444</name>
    <dbReference type="NCBI Taxonomy" id="2918990"/>
    <lineage>
        <taxon>Bacteria</taxon>
        <taxon>Bacillati</taxon>
        <taxon>Cyanobacteriota</taxon>
        <taxon>Cyanophyceae</taxon>
        <taxon>Acaryochloridales</taxon>
        <taxon>Thermosynechococcaceae</taxon>
        <taxon>Pseudocalidococcus</taxon>
        <taxon>Pseudocalidococcus azoricus</taxon>
    </lineage>
</organism>